<reference evidence="8" key="1">
    <citation type="submission" date="2023-10" db="EMBL/GenBank/DDBJ databases">
        <authorList>
            <person name="Chen Y."/>
            <person name="Shah S."/>
            <person name="Dougan E. K."/>
            <person name="Thang M."/>
            <person name="Chan C."/>
        </authorList>
    </citation>
    <scope>NUCLEOTIDE SEQUENCE [LARGE SCALE GENOMIC DNA]</scope>
</reference>
<evidence type="ECO:0000256" key="4">
    <source>
        <dbReference type="ARBA" id="ARBA00023136"/>
    </source>
</evidence>
<feature type="compositionally biased region" description="Acidic residues" evidence="5">
    <location>
        <begin position="182"/>
        <end position="194"/>
    </location>
</feature>
<evidence type="ECO:0000256" key="2">
    <source>
        <dbReference type="ARBA" id="ARBA00022692"/>
    </source>
</evidence>
<keyword evidence="3 6" id="KW-1133">Transmembrane helix</keyword>
<dbReference type="InterPro" id="IPR004170">
    <property type="entry name" value="WWE_dom"/>
</dbReference>
<evidence type="ECO:0000256" key="5">
    <source>
        <dbReference type="SAM" id="MobiDB-lite"/>
    </source>
</evidence>
<feature type="compositionally biased region" description="Basic and acidic residues" evidence="5">
    <location>
        <begin position="763"/>
        <end position="774"/>
    </location>
</feature>
<comment type="subcellular location">
    <subcellularLocation>
        <location evidence="1">Membrane</location>
        <topology evidence="1">Multi-pass membrane protein</topology>
    </subcellularLocation>
</comment>
<dbReference type="InterPro" id="IPR005821">
    <property type="entry name" value="Ion_trans_dom"/>
</dbReference>
<evidence type="ECO:0000313" key="9">
    <source>
        <dbReference type="Proteomes" id="UP001189429"/>
    </source>
</evidence>
<dbReference type="Pfam" id="PF00520">
    <property type="entry name" value="Ion_trans"/>
    <property type="match status" value="1"/>
</dbReference>
<evidence type="ECO:0000313" key="8">
    <source>
        <dbReference type="EMBL" id="CAK0907491.1"/>
    </source>
</evidence>
<keyword evidence="2 6" id="KW-0812">Transmembrane</keyword>
<keyword evidence="9" id="KW-1185">Reference proteome</keyword>
<evidence type="ECO:0000256" key="1">
    <source>
        <dbReference type="ARBA" id="ARBA00004141"/>
    </source>
</evidence>
<dbReference type="PROSITE" id="PS50918">
    <property type="entry name" value="WWE"/>
    <property type="match status" value="1"/>
</dbReference>
<feature type="transmembrane region" description="Helical" evidence="6">
    <location>
        <begin position="450"/>
        <end position="471"/>
    </location>
</feature>
<feature type="transmembrane region" description="Helical" evidence="6">
    <location>
        <begin position="581"/>
        <end position="603"/>
    </location>
</feature>
<evidence type="ECO:0000256" key="3">
    <source>
        <dbReference type="ARBA" id="ARBA00022989"/>
    </source>
</evidence>
<feature type="compositionally biased region" description="Basic and acidic residues" evidence="5">
    <location>
        <begin position="119"/>
        <end position="128"/>
    </location>
</feature>
<dbReference type="InterPro" id="IPR037197">
    <property type="entry name" value="WWE_dom_sf"/>
</dbReference>
<feature type="transmembrane region" description="Helical" evidence="6">
    <location>
        <begin position="419"/>
        <end position="438"/>
    </location>
</feature>
<dbReference type="Proteomes" id="UP001189429">
    <property type="component" value="Unassembled WGS sequence"/>
</dbReference>
<feature type="region of interest" description="Disordered" evidence="5">
    <location>
        <begin position="763"/>
        <end position="826"/>
    </location>
</feature>
<proteinExistence type="predicted"/>
<dbReference type="SUPFAM" id="SSF81324">
    <property type="entry name" value="Voltage-gated potassium channels"/>
    <property type="match status" value="1"/>
</dbReference>
<dbReference type="SUPFAM" id="SSF117839">
    <property type="entry name" value="WWE domain"/>
    <property type="match status" value="1"/>
</dbReference>
<feature type="region of interest" description="Disordered" evidence="5">
    <location>
        <begin position="116"/>
        <end position="197"/>
    </location>
</feature>
<dbReference type="Pfam" id="PF02825">
    <property type="entry name" value="WWE"/>
    <property type="match status" value="1"/>
</dbReference>
<sequence length="826" mass="93231">MPAKFLHLLGQNSIAPMPNLCHVNQSPPLCCNPMIASPSPSSPRTSRDDTASPRMTQPSPLCSPRMTQPEELFSGLPDRPEPDAFRRTLMKLLAAHQREVDYLEEVISRQQVYVAARGSPERKHHEDNPLVLDDSSIVRSEASGIRGCPEGIDASPSPRHTDAYPSPRRSPREVSFSTEGSSSDEGEENIEDQDSLPKIAKAKFSTMAVDKADSEDDSVGQLDHGQYMWQWRRTKGGFRNYNPTQNDQIEEAYRRGLSKVRFKSGQDGQTVMEMFFVDMFQLDPKSRNMRQVRRVGAKIWYVEWGRHIQAMARAMYTGGPSWESYERYKRRQHALLGIEEGEVESGMRSTRPTGIATTVSSQCTYSEKADNVCTRITESPAFLTVSMFFTLLNVVWIGISTVLGEYNQSLWDRQIESIIIEYGFALYCVVEITLQIMSMKHKANGMLSPWFCLDAMCTVAILLEVTVAPYLAGAAGPSSASKALRLMRLLWLLKMARARTVVVTVLRGLASGMRSAADTWIIIAVLLYTCGVVLTAGSDPSGVGERYFGSLEHSITSLISHGIAMDGLSEFFNDLRLHNAILHNAIFEGLVFTIFVFLTYFGLLNMLVGTFCSVAIDTAMNDKDIGEIEYLERHLEGIVEVYMDDNCQSINNEKFQLMMKNSDVLEILKACGTDVDGLFMLAELLFPFEHSSISYRELFSVIVRCRNGKPVSVSEIIGLQEFMKQKIDDLESTIRQKRRTWSRRSSRAGSVLDRDRLCRKMTRLDAEVTPEQRRMHQQQQSPRNFRDSEEVSDFSPDESPPVEKSRSDADKIRQTWTRPSTPVHFH</sequence>
<evidence type="ECO:0000256" key="6">
    <source>
        <dbReference type="SAM" id="Phobius"/>
    </source>
</evidence>
<name>A0ABN9Y7M6_9DINO</name>
<dbReference type="EMBL" id="CAUYUJ010021867">
    <property type="protein sequence ID" value="CAK0907491.1"/>
    <property type="molecule type" value="Genomic_DNA"/>
</dbReference>
<feature type="transmembrane region" description="Helical" evidence="6">
    <location>
        <begin position="517"/>
        <end position="537"/>
    </location>
</feature>
<feature type="transmembrane region" description="Helical" evidence="6">
    <location>
        <begin position="381"/>
        <end position="399"/>
    </location>
</feature>
<gene>
    <name evidence="8" type="ORF">PCOR1329_LOCUS82492</name>
</gene>
<dbReference type="InterPro" id="IPR027359">
    <property type="entry name" value="Volt_channel_dom_sf"/>
</dbReference>
<keyword evidence="4 6" id="KW-0472">Membrane</keyword>
<evidence type="ECO:0000259" key="7">
    <source>
        <dbReference type="PROSITE" id="PS50918"/>
    </source>
</evidence>
<organism evidence="8 9">
    <name type="scientific">Prorocentrum cordatum</name>
    <dbReference type="NCBI Taxonomy" id="2364126"/>
    <lineage>
        <taxon>Eukaryota</taxon>
        <taxon>Sar</taxon>
        <taxon>Alveolata</taxon>
        <taxon>Dinophyceae</taxon>
        <taxon>Prorocentrales</taxon>
        <taxon>Prorocentraceae</taxon>
        <taxon>Prorocentrum</taxon>
    </lineage>
</organism>
<feature type="compositionally biased region" description="Basic and acidic residues" evidence="5">
    <location>
        <begin position="801"/>
        <end position="813"/>
    </location>
</feature>
<comment type="caution">
    <text evidence="8">The sequence shown here is derived from an EMBL/GenBank/DDBJ whole genome shotgun (WGS) entry which is preliminary data.</text>
</comment>
<accession>A0ABN9Y7M6</accession>
<protein>
    <recommendedName>
        <fullName evidence="7">WWE domain-containing protein</fullName>
    </recommendedName>
</protein>
<feature type="region of interest" description="Disordered" evidence="5">
    <location>
        <begin position="32"/>
        <end position="80"/>
    </location>
</feature>
<dbReference type="Gene3D" id="3.30.720.50">
    <property type="match status" value="1"/>
</dbReference>
<dbReference type="Gene3D" id="1.20.120.350">
    <property type="entry name" value="Voltage-gated potassium channels. Chain C"/>
    <property type="match status" value="1"/>
</dbReference>
<feature type="domain" description="WWE" evidence="7">
    <location>
        <begin position="214"/>
        <end position="294"/>
    </location>
</feature>